<feature type="region of interest" description="Disordered" evidence="1">
    <location>
        <begin position="1"/>
        <end position="116"/>
    </location>
</feature>
<dbReference type="EMBL" id="OCZC01000054">
    <property type="protein sequence ID" value="SOO23345.1"/>
    <property type="molecule type" value="Genomic_DNA"/>
</dbReference>
<protein>
    <submittedName>
        <fullName evidence="2">Uncharacterized protein</fullName>
    </submittedName>
</protein>
<dbReference type="AlphaFoldDB" id="A0A7Z7IXB9"/>
<feature type="region of interest" description="Disordered" evidence="1">
    <location>
        <begin position="132"/>
        <end position="154"/>
    </location>
</feature>
<proteinExistence type="predicted"/>
<organism evidence="2 3">
    <name type="scientific">Xanthomonas campestris pv. phaseoli</name>
    <dbReference type="NCBI Taxonomy" id="317013"/>
    <lineage>
        <taxon>Bacteria</taxon>
        <taxon>Pseudomonadati</taxon>
        <taxon>Pseudomonadota</taxon>
        <taxon>Gammaproteobacteria</taxon>
        <taxon>Lysobacterales</taxon>
        <taxon>Lysobacteraceae</taxon>
        <taxon>Xanthomonas</taxon>
    </lineage>
</organism>
<evidence type="ECO:0000313" key="2">
    <source>
        <dbReference type="EMBL" id="SOO23345.1"/>
    </source>
</evidence>
<dbReference type="Proteomes" id="UP000234345">
    <property type="component" value="Unassembled WGS sequence"/>
</dbReference>
<feature type="compositionally biased region" description="Polar residues" evidence="1">
    <location>
        <begin position="104"/>
        <end position="114"/>
    </location>
</feature>
<name>A0A7Z7IXB9_XANCH</name>
<evidence type="ECO:0000313" key="3">
    <source>
        <dbReference type="Proteomes" id="UP000234345"/>
    </source>
</evidence>
<comment type="caution">
    <text evidence="2">The sequence shown here is derived from an EMBL/GenBank/DDBJ whole genome shotgun (WGS) entry which is preliminary data.</text>
</comment>
<evidence type="ECO:0000256" key="1">
    <source>
        <dbReference type="SAM" id="MobiDB-lite"/>
    </source>
</evidence>
<accession>A0A7Z7IXB9</accession>
<feature type="compositionally biased region" description="Polar residues" evidence="1">
    <location>
        <begin position="1"/>
        <end position="20"/>
    </location>
</feature>
<sequence length="154" mass="16374">MRLQRQNSAPPSIPSVSSGTPDAAHASEPFVPEAQTPRSTLLEGLAEPSPRLRARAGKTTTLPSGGPSPAKTRQRRPEAGQSSRAASERAESQHRAGRHPGDQQVASSSATQGSYAARCVAARDRLKAQLRAGLQDRPFAEPSEEQLALEAEYL</sequence>
<reference evidence="2 3" key="1">
    <citation type="submission" date="2017-10" db="EMBL/GenBank/DDBJ databases">
        <authorList>
            <person name="Regsiter A."/>
            <person name="William W."/>
        </authorList>
    </citation>
    <scope>NUCLEOTIDE SEQUENCE [LARGE SCALE GENOMIC DNA]</scope>
    <source>
        <strain evidence="2 3">CFBP6991</strain>
    </source>
</reference>
<gene>
    <name evidence="2" type="ORF">XFF6991_280004</name>
</gene>